<evidence type="ECO:0000256" key="1">
    <source>
        <dbReference type="SAM" id="MobiDB-lite"/>
    </source>
</evidence>
<dbReference type="SUPFAM" id="SSF50978">
    <property type="entry name" value="WD40 repeat-like"/>
    <property type="match status" value="1"/>
</dbReference>
<dbReference type="Pfam" id="PF21034">
    <property type="entry name" value="BCAS3_WD40"/>
    <property type="match status" value="1"/>
</dbReference>
<dbReference type="GO" id="GO:0006914">
    <property type="term" value="P:autophagy"/>
    <property type="evidence" value="ECO:0007669"/>
    <property type="project" value="InterPro"/>
</dbReference>
<sequence length="778" mass="83790">MWMLTFDPSTDAGLITGVRFFRLFALQRRRHDGAEAAAATDTALGALFVAEQCKEVDFQRPVATTSTGAIHEAFGARDSQGDQDLNGDDLTVFNVCDQRIVAKLPPTRSTVVDVQVNAFVAAVLCEGNEILLYDALSLQLVRTIETSSTAMALGQRWLAYPRHLVDFAQERDSLDASFADDTDESVPEALVGGAGTAFASDSAKTRAASYSAIDVAQNVASGLYYLSATIAPYLASSPGTTPSMSSSSMYSRSEGSTPVLGPQHTPASWAGGASTSGKQRKSSSSSSSTAATSGGWVVVHDLLSDRVLFNFKCHSTALVTLSFDDSGLLLATSSSKGQNLHIYRLMPPLQTTLGRHREQYQLLYKLQRGITHASIQDIAFSADSKWVNVTSSHGTSHLYAIHPEGVPINPETHVNVIASEDIKSAPGERYTTDFYADYRSLETRAMAQVLKLRHGLPVVPQAAPSGPRSLGSSTMMESALDASQAFFHQLAQSSAIRGGISRIREFGDESDPEVRRRKRRRRIACMFSTDNRRMAICAYGTLKVYDFTSQMASKPRSGHGLNGTAVDQTTKYPFGLDVQAKETKSWDVLVAGRVRSVPVSSDGLQVGSRSNQRSELRTFPQRSLSLWAHPKVTFKAIDNDHPAGQVLQVKRKGPNFAGGRHAGAEGVEAAEQDQVFVLEMDSYFGLGGSPVFDGQSGSRPATPPPLDLSEHISNAMGSSLPDSVVAMEGLSISPGDSSDILLPGDKKRRKKRSGAPAVSGLQFTIQDMYFAAPKEKIS</sequence>
<protein>
    <recommendedName>
        <fullName evidence="2">BCAS3 WD40 domain-containing protein</fullName>
    </recommendedName>
</protein>
<name>A0AAV2YKA8_9STRA</name>
<feature type="region of interest" description="Disordered" evidence="1">
    <location>
        <begin position="736"/>
        <end position="757"/>
    </location>
</feature>
<dbReference type="Proteomes" id="UP001146120">
    <property type="component" value="Unassembled WGS sequence"/>
</dbReference>
<dbReference type="InterPro" id="IPR015943">
    <property type="entry name" value="WD40/YVTN_repeat-like_dom_sf"/>
</dbReference>
<dbReference type="GO" id="GO:0042594">
    <property type="term" value="P:response to starvation"/>
    <property type="evidence" value="ECO:0007669"/>
    <property type="project" value="TreeGrafter"/>
</dbReference>
<feature type="compositionally biased region" description="Low complexity" evidence="1">
    <location>
        <begin position="244"/>
        <end position="256"/>
    </location>
</feature>
<feature type="domain" description="BCAS3 WD40" evidence="2">
    <location>
        <begin position="293"/>
        <end position="414"/>
    </location>
</feature>
<dbReference type="PANTHER" id="PTHR13268">
    <property type="entry name" value="BREAST CARCINOMA AMPLIFIED SEQUENCE 3"/>
    <property type="match status" value="1"/>
</dbReference>
<accession>A0AAV2YKA8</accession>
<dbReference type="InterPro" id="IPR048382">
    <property type="entry name" value="BCAS3_WD40"/>
</dbReference>
<evidence type="ECO:0000313" key="3">
    <source>
        <dbReference type="EMBL" id="DAZ95437.1"/>
    </source>
</evidence>
<dbReference type="AlphaFoldDB" id="A0AAV2YKA8"/>
<comment type="caution">
    <text evidence="3">The sequence shown here is derived from an EMBL/GenBank/DDBJ whole genome shotgun (WGS) entry which is preliminary data.</text>
</comment>
<feature type="region of interest" description="Disordered" evidence="1">
    <location>
        <begin position="244"/>
        <end position="291"/>
    </location>
</feature>
<dbReference type="InterPro" id="IPR045142">
    <property type="entry name" value="BCAS3-like"/>
</dbReference>
<evidence type="ECO:0000259" key="2">
    <source>
        <dbReference type="Pfam" id="PF21034"/>
    </source>
</evidence>
<dbReference type="EMBL" id="DAKRPA010000204">
    <property type="protein sequence ID" value="DAZ95437.1"/>
    <property type="molecule type" value="Genomic_DNA"/>
</dbReference>
<gene>
    <name evidence="3" type="ORF">N0F65_013006</name>
</gene>
<proteinExistence type="predicted"/>
<keyword evidence="4" id="KW-1185">Reference proteome</keyword>
<organism evidence="3 4">
    <name type="scientific">Lagenidium giganteum</name>
    <dbReference type="NCBI Taxonomy" id="4803"/>
    <lineage>
        <taxon>Eukaryota</taxon>
        <taxon>Sar</taxon>
        <taxon>Stramenopiles</taxon>
        <taxon>Oomycota</taxon>
        <taxon>Peronosporomycetes</taxon>
        <taxon>Pythiales</taxon>
        <taxon>Pythiaceae</taxon>
    </lineage>
</organism>
<reference evidence="3" key="1">
    <citation type="submission" date="2022-11" db="EMBL/GenBank/DDBJ databases">
        <authorList>
            <person name="Morgan W.R."/>
            <person name="Tartar A."/>
        </authorList>
    </citation>
    <scope>NUCLEOTIDE SEQUENCE</scope>
    <source>
        <strain evidence="3">ARSEF 373</strain>
    </source>
</reference>
<dbReference type="Gene3D" id="2.130.10.10">
    <property type="entry name" value="YVTN repeat-like/Quinoprotein amine dehydrogenase"/>
    <property type="match status" value="1"/>
</dbReference>
<dbReference type="GO" id="GO:0005737">
    <property type="term" value="C:cytoplasm"/>
    <property type="evidence" value="ECO:0007669"/>
    <property type="project" value="TreeGrafter"/>
</dbReference>
<reference evidence="3" key="2">
    <citation type="journal article" date="2023" name="Microbiol Resour">
        <title>Decontamination and Annotation of the Draft Genome Sequence of the Oomycete Lagenidium giganteum ARSEF 373.</title>
        <authorList>
            <person name="Morgan W.R."/>
            <person name="Tartar A."/>
        </authorList>
    </citation>
    <scope>NUCLEOTIDE SEQUENCE</scope>
    <source>
        <strain evidence="3">ARSEF 373</strain>
    </source>
</reference>
<dbReference type="InterPro" id="IPR036322">
    <property type="entry name" value="WD40_repeat_dom_sf"/>
</dbReference>
<feature type="compositionally biased region" description="Low complexity" evidence="1">
    <location>
        <begin position="273"/>
        <end position="291"/>
    </location>
</feature>
<evidence type="ECO:0000313" key="4">
    <source>
        <dbReference type="Proteomes" id="UP001146120"/>
    </source>
</evidence>
<dbReference type="PANTHER" id="PTHR13268:SF0">
    <property type="entry name" value="BCAS3 MICROTUBULE ASSOCIATED CELL MIGRATION FACTOR"/>
    <property type="match status" value="1"/>
</dbReference>